<protein>
    <recommendedName>
        <fullName evidence="3">DUF3853 family protein</fullName>
    </recommendedName>
</protein>
<sequence>MEKENKPIIQATLGDLKEMIEDMFATPTDYPHDKPPKVKRHLVYGLAGLAKLLGVCKSTASKIKSSGILNPAISQHGKVIVIDADLALELMKAKQNASAVINNKTKFKNYGRRI</sequence>
<dbReference type="AlphaFoldDB" id="G6ATT3"/>
<dbReference type="HOGENOM" id="CLU_149830_1_0_10"/>
<organism evidence="1 2">
    <name type="scientific">Leyella stercorea DSM 18206</name>
    <dbReference type="NCBI Taxonomy" id="1002367"/>
    <lineage>
        <taxon>Bacteria</taxon>
        <taxon>Pseudomonadati</taxon>
        <taxon>Bacteroidota</taxon>
        <taxon>Bacteroidia</taxon>
        <taxon>Bacteroidales</taxon>
        <taxon>Prevotellaceae</taxon>
        <taxon>Leyella</taxon>
    </lineage>
</organism>
<reference evidence="1 2" key="1">
    <citation type="submission" date="2011-08" db="EMBL/GenBank/DDBJ databases">
        <authorList>
            <person name="Weinstock G."/>
            <person name="Sodergren E."/>
            <person name="Clifton S."/>
            <person name="Fulton L."/>
            <person name="Fulton B."/>
            <person name="Courtney L."/>
            <person name="Fronick C."/>
            <person name="Harrison M."/>
            <person name="Strong C."/>
            <person name="Farmer C."/>
            <person name="Delahaunty K."/>
            <person name="Markovic C."/>
            <person name="Hall O."/>
            <person name="Minx P."/>
            <person name="Tomlinson C."/>
            <person name="Mitreva M."/>
            <person name="Hou S."/>
            <person name="Chen J."/>
            <person name="Wollam A."/>
            <person name="Pepin K.H."/>
            <person name="Johnson M."/>
            <person name="Bhonagiri V."/>
            <person name="Zhang X."/>
            <person name="Suruliraj S."/>
            <person name="Warren W."/>
            <person name="Chinwalla A."/>
            <person name="Mardis E.R."/>
            <person name="Wilson R.K."/>
        </authorList>
    </citation>
    <scope>NUCLEOTIDE SEQUENCE [LARGE SCALE GENOMIC DNA]</scope>
    <source>
        <strain evidence="1 2">DSM 18206</strain>
    </source>
</reference>
<dbReference type="GeneID" id="78335946"/>
<evidence type="ECO:0000313" key="1">
    <source>
        <dbReference type="EMBL" id="EHJ42167.1"/>
    </source>
</evidence>
<evidence type="ECO:0008006" key="3">
    <source>
        <dbReference type="Google" id="ProtNLM"/>
    </source>
</evidence>
<dbReference type="Pfam" id="PF12964">
    <property type="entry name" value="DUF3853"/>
    <property type="match status" value="1"/>
</dbReference>
<evidence type="ECO:0000313" key="2">
    <source>
        <dbReference type="Proteomes" id="UP000004407"/>
    </source>
</evidence>
<dbReference type="Proteomes" id="UP000004407">
    <property type="component" value="Unassembled WGS sequence"/>
</dbReference>
<proteinExistence type="predicted"/>
<dbReference type="InterPro" id="IPR024363">
    <property type="entry name" value="DUF3853"/>
</dbReference>
<name>G6ATT3_9BACT</name>
<dbReference type="EMBL" id="AFZZ01000002">
    <property type="protein sequence ID" value="EHJ42167.1"/>
    <property type="molecule type" value="Genomic_DNA"/>
</dbReference>
<comment type="caution">
    <text evidence="1">The sequence shown here is derived from an EMBL/GenBank/DDBJ whole genome shotgun (WGS) entry which is preliminary data.</text>
</comment>
<gene>
    <name evidence="1" type="ORF">HMPREF0673_00017</name>
</gene>
<accession>G6ATT3</accession>
<dbReference type="RefSeq" id="WP_007896621.1">
    <property type="nucleotide sequence ID" value="NZ_JH379331.1"/>
</dbReference>
<dbReference type="eggNOG" id="ENOG5032V69">
    <property type="taxonomic scope" value="Bacteria"/>
</dbReference>